<feature type="transmembrane region" description="Helical" evidence="1">
    <location>
        <begin position="367"/>
        <end position="389"/>
    </location>
</feature>
<feature type="transmembrane region" description="Helical" evidence="1">
    <location>
        <begin position="53"/>
        <end position="74"/>
    </location>
</feature>
<dbReference type="EMBL" id="LT603715">
    <property type="protein sequence ID" value="SCA95968.1"/>
    <property type="molecule type" value="Genomic_DNA"/>
</dbReference>
<sequence length="399" mass="45486">MTDEYLLRKNQSPLVISFSSVFLLIACAIASPLLAFYLAIILLALINIAETPLRVMIGTVAVLAGSAIYSSRVIGFSTADDFYNTYLPTYSIIAHGGDVFAPYYTGGIEFGLPVYFKLFSPLVTNGDYYIFFYIITAINFFAYYLWVEVYLFKKVVFEKKSLCAACALCFFILSVQSQLMRQTCSTVFILWALAFFDSRKWLKGVLFTGVAAIFHTSAIPIVIIFCIYLYGKKYMKNCMLATLILASVAFISVMDIILKYNLLAAATYKFNFYQTTTIDGLDVSAYWKFLVPLFILSFFFFSKEKEHDKYKSLLRYGTLSYIALMPIPFAADRIMMPMTNYILGVLVFMTLYKVSGPLRGVICLYSVYKFLTLGPFYNGYGVDPFYIWYSYPWYNNLLG</sequence>
<accession>A0A1C3SZE7</accession>
<keyword evidence="1" id="KW-0472">Membrane</keyword>
<reference evidence="2" key="2">
    <citation type="submission" date="2016-08" db="EMBL/GenBank/DDBJ databases">
        <title>Klebsiella loci capsule.</title>
        <authorList>
            <person name="Holt K.E."/>
            <person name="Thomson N.R."/>
        </authorList>
    </citation>
    <scope>NUCLEOTIDE SEQUENCE</scope>
    <source>
        <strain evidence="2">INF054</strain>
    </source>
</reference>
<feature type="transmembrane region" description="Helical" evidence="1">
    <location>
        <begin position="242"/>
        <end position="263"/>
    </location>
</feature>
<name>A0A1C3SZE7_KLEPN</name>
<feature type="transmembrane region" description="Helical" evidence="1">
    <location>
        <begin position="128"/>
        <end position="152"/>
    </location>
</feature>
<feature type="transmembrane region" description="Helical" evidence="1">
    <location>
        <begin position="20"/>
        <end position="46"/>
    </location>
</feature>
<protein>
    <submittedName>
        <fullName evidence="2">O-antigen and lipid-linked capsular repeat unit polymerase</fullName>
    </submittedName>
</protein>
<organism evidence="2">
    <name type="scientific">Klebsiella pneumoniae</name>
    <dbReference type="NCBI Taxonomy" id="573"/>
    <lineage>
        <taxon>Bacteria</taxon>
        <taxon>Pseudomonadati</taxon>
        <taxon>Pseudomonadota</taxon>
        <taxon>Gammaproteobacteria</taxon>
        <taxon>Enterobacterales</taxon>
        <taxon>Enterobacteriaceae</taxon>
        <taxon>Klebsiella/Raoultella group</taxon>
        <taxon>Klebsiella</taxon>
        <taxon>Klebsiella pneumoniae complex</taxon>
    </lineage>
</organism>
<reference evidence="2" key="1">
    <citation type="submission" date="2016-07" db="EMBL/GenBank/DDBJ databases">
        <authorList>
            <person name="Informatics P."/>
        </authorList>
    </citation>
    <scope>NUCLEOTIDE SEQUENCE</scope>
    <source>
        <strain evidence="2">INF054</strain>
    </source>
</reference>
<dbReference type="Pfam" id="PF14897">
    <property type="entry name" value="EpsG"/>
    <property type="match status" value="1"/>
</dbReference>
<dbReference type="RefSeq" id="WP_117070432.1">
    <property type="nucleotide sequence ID" value="NZ_BIGX01000001.1"/>
</dbReference>
<keyword evidence="1" id="KW-0812">Transmembrane</keyword>
<evidence type="ECO:0000256" key="1">
    <source>
        <dbReference type="SAM" id="Phobius"/>
    </source>
</evidence>
<feature type="transmembrane region" description="Helical" evidence="1">
    <location>
        <begin position="205"/>
        <end position="230"/>
    </location>
</feature>
<proteinExistence type="predicted"/>
<evidence type="ECO:0000313" key="2">
    <source>
        <dbReference type="EMBL" id="SCA95968.1"/>
    </source>
</evidence>
<feature type="transmembrane region" description="Helical" evidence="1">
    <location>
        <begin position="337"/>
        <end position="355"/>
    </location>
</feature>
<feature type="transmembrane region" description="Helical" evidence="1">
    <location>
        <begin position="283"/>
        <end position="301"/>
    </location>
</feature>
<keyword evidence="1" id="KW-1133">Transmembrane helix</keyword>
<dbReference type="InterPro" id="IPR049458">
    <property type="entry name" value="EpsG-like"/>
</dbReference>
<dbReference type="AlphaFoldDB" id="A0A1C3SZE7"/>
<feature type="transmembrane region" description="Helical" evidence="1">
    <location>
        <begin position="313"/>
        <end position="331"/>
    </location>
</feature>
<feature type="transmembrane region" description="Helical" evidence="1">
    <location>
        <begin position="164"/>
        <end position="193"/>
    </location>
</feature>
<gene>
    <name evidence="2" type="primary">wzy</name>
    <name evidence="2" type="synonym">KL139_00007</name>
</gene>